<feature type="transmembrane region" description="Helical" evidence="1">
    <location>
        <begin position="384"/>
        <end position="400"/>
    </location>
</feature>
<feature type="transmembrane region" description="Helical" evidence="1">
    <location>
        <begin position="291"/>
        <end position="313"/>
    </location>
</feature>
<feature type="transmembrane region" description="Helical" evidence="1">
    <location>
        <begin position="31"/>
        <end position="53"/>
    </location>
</feature>
<dbReference type="EMBL" id="JBHLUU010000032">
    <property type="protein sequence ID" value="MFC0475737.1"/>
    <property type="molecule type" value="Genomic_DNA"/>
</dbReference>
<protein>
    <submittedName>
        <fullName evidence="2">O-antigen polymerase</fullName>
    </submittedName>
</protein>
<feature type="transmembrane region" description="Helical" evidence="1">
    <location>
        <begin position="258"/>
        <end position="279"/>
    </location>
</feature>
<sequence>MIIFILILMVLLSLILTVVSRDMFNNIINPISIYSIWWTINSIISSLGLFGLFKPDVDVYMMVLLSIIAFSVGCIIIVSKRDKTGNLKKIDIKSNDIKGNVNYRNVIVINLAAILFMIPYTLEAIEIFINHGAAILRAVSLSEDGLTGSLLNLVIIQWLVLGIFTATMITATIQLTLSKGKKILFFLALVVILVYTFTFGGRWIIYRFIVMLVLSSLFLKSFKKYDIKILKRRKVTLLLSIVGIVSMLVITSQRSLPGLSIAGNLVTYFTGSFTMLDILTNLESYPDIGGGYLFGFASIGGLIAPLLTTFSVITGIEILRPDEIVLGVTGQDYVIGTNTIYNAFATSLYTFGRDFGILGVIIIPFIFGIVCSLVFIYVKRKQSLRAYQLYIFFLYLIISSTMQWDLIHPWPWFTMFFLWVFTKKEKYKKIS</sequence>
<name>A0ABV6KQX4_9BACI</name>
<dbReference type="RefSeq" id="WP_377058112.1">
    <property type="nucleotide sequence ID" value="NZ_JBHLUU010000032.1"/>
</dbReference>
<feature type="transmembrane region" description="Helical" evidence="1">
    <location>
        <begin position="6"/>
        <end position="24"/>
    </location>
</feature>
<dbReference type="NCBIfam" id="TIGR04370">
    <property type="entry name" value="glyco_rpt_poly"/>
    <property type="match status" value="1"/>
</dbReference>
<feature type="transmembrane region" description="Helical" evidence="1">
    <location>
        <begin position="149"/>
        <end position="171"/>
    </location>
</feature>
<comment type="caution">
    <text evidence="2">The sequence shown here is derived from an EMBL/GenBank/DDBJ whole genome shotgun (WGS) entry which is preliminary data.</text>
</comment>
<feature type="transmembrane region" description="Helical" evidence="1">
    <location>
        <begin position="59"/>
        <end position="79"/>
    </location>
</feature>
<keyword evidence="1" id="KW-1133">Transmembrane helix</keyword>
<accession>A0ABV6KQX4</accession>
<dbReference type="Proteomes" id="UP001589738">
    <property type="component" value="Unassembled WGS sequence"/>
</dbReference>
<feature type="transmembrane region" description="Helical" evidence="1">
    <location>
        <begin position="107"/>
        <end position="129"/>
    </location>
</feature>
<feature type="transmembrane region" description="Helical" evidence="1">
    <location>
        <begin position="234"/>
        <end position="252"/>
    </location>
</feature>
<keyword evidence="1" id="KW-0812">Transmembrane</keyword>
<proteinExistence type="predicted"/>
<feature type="transmembrane region" description="Helical" evidence="1">
    <location>
        <begin position="355"/>
        <end position="377"/>
    </location>
</feature>
<reference evidence="2 3" key="1">
    <citation type="submission" date="2024-09" db="EMBL/GenBank/DDBJ databases">
        <authorList>
            <person name="Sun Q."/>
            <person name="Mori K."/>
        </authorList>
    </citation>
    <scope>NUCLEOTIDE SEQUENCE [LARGE SCALE GENOMIC DNA]</scope>
    <source>
        <strain evidence="2 3">CGMCC 1.9126</strain>
    </source>
</reference>
<keyword evidence="3" id="KW-1185">Reference proteome</keyword>
<feature type="transmembrane region" description="Helical" evidence="1">
    <location>
        <begin position="204"/>
        <end position="222"/>
    </location>
</feature>
<evidence type="ECO:0000313" key="3">
    <source>
        <dbReference type="Proteomes" id="UP001589738"/>
    </source>
</evidence>
<keyword evidence="1" id="KW-0472">Membrane</keyword>
<evidence type="ECO:0000313" key="2">
    <source>
        <dbReference type="EMBL" id="MFC0475737.1"/>
    </source>
</evidence>
<feature type="transmembrane region" description="Helical" evidence="1">
    <location>
        <begin position="183"/>
        <end position="198"/>
    </location>
</feature>
<evidence type="ECO:0000256" key="1">
    <source>
        <dbReference type="SAM" id="Phobius"/>
    </source>
</evidence>
<gene>
    <name evidence="2" type="ORF">ACFFHF_10835</name>
</gene>
<organism evidence="2 3">
    <name type="scientific">Robertmurraya beringensis</name>
    <dbReference type="NCBI Taxonomy" id="641660"/>
    <lineage>
        <taxon>Bacteria</taxon>
        <taxon>Bacillati</taxon>
        <taxon>Bacillota</taxon>
        <taxon>Bacilli</taxon>
        <taxon>Bacillales</taxon>
        <taxon>Bacillaceae</taxon>
        <taxon>Robertmurraya</taxon>
    </lineage>
</organism>